<evidence type="ECO:0000313" key="10">
    <source>
        <dbReference type="EMBL" id="QEE15677.1"/>
    </source>
</evidence>
<dbReference type="Pfam" id="PF02879">
    <property type="entry name" value="PGM_PMM_II"/>
    <property type="match status" value="1"/>
</dbReference>
<evidence type="ECO:0000259" key="9">
    <source>
        <dbReference type="Pfam" id="PF02880"/>
    </source>
</evidence>
<dbReference type="Gene3D" id="3.40.120.10">
    <property type="entry name" value="Alpha-D-Glucose-1,6-Bisphosphate, subunit A, domain 3"/>
    <property type="match status" value="3"/>
</dbReference>
<evidence type="ECO:0000256" key="4">
    <source>
        <dbReference type="ARBA" id="ARBA00022723"/>
    </source>
</evidence>
<dbReference type="OrthoDB" id="10363at2157"/>
<evidence type="ECO:0000256" key="1">
    <source>
        <dbReference type="ARBA" id="ARBA00001946"/>
    </source>
</evidence>
<name>A0A5B9DA10_9ARCH</name>
<comment type="cofactor">
    <cofactor evidence="1">
        <name>Mg(2+)</name>
        <dbReference type="ChEBI" id="CHEBI:18420"/>
    </cofactor>
</comment>
<evidence type="ECO:0000313" key="11">
    <source>
        <dbReference type="Proteomes" id="UP000321408"/>
    </source>
</evidence>
<dbReference type="GO" id="GO:0008966">
    <property type="term" value="F:phosphoglucosamine mutase activity"/>
    <property type="evidence" value="ECO:0007669"/>
    <property type="project" value="UniProtKB-EC"/>
</dbReference>
<keyword evidence="3" id="KW-0597">Phosphoprotein</keyword>
<dbReference type="GO" id="GO:0005975">
    <property type="term" value="P:carbohydrate metabolic process"/>
    <property type="evidence" value="ECO:0007669"/>
    <property type="project" value="InterPro"/>
</dbReference>
<dbReference type="Proteomes" id="UP000321408">
    <property type="component" value="Chromosome"/>
</dbReference>
<reference evidence="10 11" key="1">
    <citation type="journal article" date="2020" name="Nature">
        <title>Isolation of an archaeon at the prokaryote-eukaryote interface.</title>
        <authorList>
            <person name="Imachi H."/>
            <person name="Nobu M.K."/>
            <person name="Nakahara N."/>
            <person name="Morono Y."/>
            <person name="Ogawara M."/>
            <person name="Takaki Y."/>
            <person name="Takano Y."/>
            <person name="Uematsu K."/>
            <person name="Ikuta T."/>
            <person name="Ito M."/>
            <person name="Matsui Y."/>
            <person name="Miyazaki M."/>
            <person name="Murata K."/>
            <person name="Saito Y."/>
            <person name="Sakai S."/>
            <person name="Song C."/>
            <person name="Tasumi E."/>
            <person name="Yamanaka Y."/>
            <person name="Yamaguchi T."/>
            <person name="Kamagata Y."/>
            <person name="Tamaki H."/>
            <person name="Takai K."/>
        </authorList>
    </citation>
    <scope>NUCLEOTIDE SEQUENCE [LARGE SCALE GENOMIC DNA]</scope>
    <source>
        <strain evidence="10 11">MK-D1</strain>
    </source>
</reference>
<organism evidence="10 11">
    <name type="scientific">Promethearchaeum syntrophicum</name>
    <dbReference type="NCBI Taxonomy" id="2594042"/>
    <lineage>
        <taxon>Archaea</taxon>
        <taxon>Promethearchaeati</taxon>
        <taxon>Promethearchaeota</taxon>
        <taxon>Promethearchaeia</taxon>
        <taxon>Promethearchaeales</taxon>
        <taxon>Promethearchaeaceae</taxon>
        <taxon>Promethearchaeum</taxon>
    </lineage>
</organism>
<dbReference type="SUPFAM" id="SSF53738">
    <property type="entry name" value="Phosphoglucomutase, first 3 domains"/>
    <property type="match status" value="3"/>
</dbReference>
<dbReference type="Pfam" id="PF02880">
    <property type="entry name" value="PGM_PMM_III"/>
    <property type="match status" value="1"/>
</dbReference>
<keyword evidence="6" id="KW-0413">Isomerase</keyword>
<sequence length="470" mass="52227">MDIITDLSTIIKRGRIQGIGNKEITPEIVSKIGGSVGSFLGAKGIMVVAREFNNNNRMLKRGFISGLMSTGVNILNLHSAPVPVLQFCIRRFGAESGVYFGNGSASDGIVQIRFFDSSGIEYDKSNLESVNEYFKNNKIERANPWNVGAISDIPHTQDIYKKAIPQFINRKLLNSKNLVVVVDCSYGPSSIVVPSILTELKNDCIAINAYENDQKANEMYPNLRSIKDVVNIVKASHAHLGIVLDSDGSRALYIDETGYILTYEELMMLFLKYDKELSTAANGSSIIISKSSSKVLEQFAIDLNDLKILKSKNFPGEISRSLREERAILGGSDTYKFYFPKYGPFSDATFTTLKILEILASQDLPLSVLIRSFPRSVHSYKTIPISKENILHFVSKLKDYIGKKDIGLEKNIDFQDLLIGIKIIVKDLGWVVISPSVHVNNIELTAEGLDPHKSEELISLATECVEKCQK</sequence>
<reference evidence="10 11" key="2">
    <citation type="journal article" date="2024" name="Int. J. Syst. Evol. Microbiol.">
        <title>Promethearchaeum syntrophicum gen. nov., sp. nov., an anaerobic, obligately syntrophic archaeon, the first isolate of the lineage 'Asgard' archaea, and proposal of the new archaeal phylum Promethearchaeota phyl. nov. and kingdom Promethearchaeati regn. nov.</title>
        <authorList>
            <person name="Imachi H."/>
            <person name="Nobu M.K."/>
            <person name="Kato S."/>
            <person name="Takaki Y."/>
            <person name="Miyazaki M."/>
            <person name="Miyata M."/>
            <person name="Ogawara M."/>
            <person name="Saito Y."/>
            <person name="Sakai S."/>
            <person name="Tahara Y.O."/>
            <person name="Takano Y."/>
            <person name="Tasumi E."/>
            <person name="Uematsu K."/>
            <person name="Yoshimura T."/>
            <person name="Itoh T."/>
            <person name="Ohkuma M."/>
            <person name="Takai K."/>
        </authorList>
    </citation>
    <scope>NUCLEOTIDE SEQUENCE [LARGE SCALE GENOMIC DNA]</scope>
    <source>
        <strain evidence="10 11">MK-D1</strain>
    </source>
</reference>
<dbReference type="InterPro" id="IPR005846">
    <property type="entry name" value="A-D-PHexomutase_a/b/a-III"/>
</dbReference>
<protein>
    <submittedName>
        <fullName evidence="10">Uncharacterized protein</fullName>
    </submittedName>
</protein>
<evidence type="ECO:0000256" key="5">
    <source>
        <dbReference type="ARBA" id="ARBA00022842"/>
    </source>
</evidence>
<feature type="domain" description="Alpha-D-phosphohexomutase alpha/beta/alpha" evidence="7">
    <location>
        <begin position="18"/>
        <end position="138"/>
    </location>
</feature>
<evidence type="ECO:0000259" key="7">
    <source>
        <dbReference type="Pfam" id="PF02878"/>
    </source>
</evidence>
<gene>
    <name evidence="10" type="ORF">DSAG12_01504</name>
</gene>
<dbReference type="KEGG" id="psyt:DSAG12_01504"/>
<accession>A0A5B9DA10</accession>
<evidence type="ECO:0000256" key="3">
    <source>
        <dbReference type="ARBA" id="ARBA00022553"/>
    </source>
</evidence>
<feature type="domain" description="Alpha-D-phosphohexomutase alpha/beta/alpha" evidence="9">
    <location>
        <begin position="265"/>
        <end position="373"/>
    </location>
</feature>
<dbReference type="AlphaFoldDB" id="A0A5B9DA10"/>
<proteinExistence type="inferred from homology"/>
<dbReference type="Pfam" id="PF02878">
    <property type="entry name" value="PGM_PMM_I"/>
    <property type="match status" value="1"/>
</dbReference>
<evidence type="ECO:0000259" key="8">
    <source>
        <dbReference type="Pfam" id="PF02879"/>
    </source>
</evidence>
<dbReference type="InterPro" id="IPR005844">
    <property type="entry name" value="A-D-PHexomutase_a/b/a-I"/>
</dbReference>
<dbReference type="InterPro" id="IPR016055">
    <property type="entry name" value="A-D-PHexomutase_a/b/a-I/II/III"/>
</dbReference>
<dbReference type="RefSeq" id="WP_147662578.1">
    <property type="nucleotide sequence ID" value="NZ_CP042905.2"/>
</dbReference>
<feature type="domain" description="Alpha-D-phosphohexomutase alpha/beta/alpha" evidence="8">
    <location>
        <begin position="160"/>
        <end position="258"/>
    </location>
</feature>
<keyword evidence="5" id="KW-0460">Magnesium</keyword>
<evidence type="ECO:0000256" key="2">
    <source>
        <dbReference type="ARBA" id="ARBA00010231"/>
    </source>
</evidence>
<dbReference type="PANTHER" id="PTHR43771:SF1">
    <property type="entry name" value="PHOSPHOMANNOMUTASE"/>
    <property type="match status" value="1"/>
</dbReference>
<keyword evidence="4" id="KW-0479">Metal-binding</keyword>
<dbReference type="GO" id="GO:0046872">
    <property type="term" value="F:metal ion binding"/>
    <property type="evidence" value="ECO:0007669"/>
    <property type="project" value="UniProtKB-KW"/>
</dbReference>
<keyword evidence="11" id="KW-1185">Reference proteome</keyword>
<evidence type="ECO:0000256" key="6">
    <source>
        <dbReference type="ARBA" id="ARBA00023235"/>
    </source>
</evidence>
<comment type="similarity">
    <text evidence="2">Belongs to the phosphohexose mutase family.</text>
</comment>
<dbReference type="EMBL" id="CP042905">
    <property type="protein sequence ID" value="QEE15677.1"/>
    <property type="molecule type" value="Genomic_DNA"/>
</dbReference>
<dbReference type="InterPro" id="IPR005845">
    <property type="entry name" value="A-D-PHexomutase_a/b/a-II"/>
</dbReference>
<dbReference type="PANTHER" id="PTHR43771">
    <property type="entry name" value="PHOSPHOMANNOMUTASE"/>
    <property type="match status" value="1"/>
</dbReference>
<dbReference type="GeneID" id="41329497"/>